<sequence length="109" mass="12116">MRYPAGNDIEVVIEMAGRPHFMYWFVPGGREHPENALVVKECAYIRRTPDGIPASDWEKGRSYGPVGTEGYPLLTTIDPDRPGPIETAEDVVVARFTVDARVPFHAFAA</sequence>
<keyword evidence="2" id="KW-1185">Reference proteome</keyword>
<dbReference type="AlphaFoldDB" id="A0A1I3M4U0"/>
<dbReference type="Proteomes" id="UP000199025">
    <property type="component" value="Unassembled WGS sequence"/>
</dbReference>
<dbReference type="EMBL" id="FORP01000002">
    <property type="protein sequence ID" value="SFI91755.1"/>
    <property type="molecule type" value="Genomic_DNA"/>
</dbReference>
<reference evidence="1 2" key="1">
    <citation type="submission" date="2016-10" db="EMBL/GenBank/DDBJ databases">
        <authorList>
            <person name="de Groot N.N."/>
        </authorList>
    </citation>
    <scope>NUCLEOTIDE SEQUENCE [LARGE SCALE GENOMIC DNA]</scope>
    <source>
        <strain evidence="1 2">DSM 44468</strain>
    </source>
</reference>
<name>A0A1I3M4U0_9PSEU</name>
<dbReference type="RefSeq" id="WP_091504508.1">
    <property type="nucleotide sequence ID" value="NZ_CBDRCA010000004.1"/>
</dbReference>
<accession>A0A1I3M4U0</accession>
<organism evidence="1 2">
    <name type="scientific">Amycolatopsis sacchari</name>
    <dbReference type="NCBI Taxonomy" id="115433"/>
    <lineage>
        <taxon>Bacteria</taxon>
        <taxon>Bacillati</taxon>
        <taxon>Actinomycetota</taxon>
        <taxon>Actinomycetes</taxon>
        <taxon>Pseudonocardiales</taxon>
        <taxon>Pseudonocardiaceae</taxon>
        <taxon>Amycolatopsis</taxon>
    </lineage>
</organism>
<evidence type="ECO:0000313" key="1">
    <source>
        <dbReference type="EMBL" id="SFI91755.1"/>
    </source>
</evidence>
<protein>
    <submittedName>
        <fullName evidence="1">Uncharacterized protein</fullName>
    </submittedName>
</protein>
<gene>
    <name evidence="1" type="ORF">SAMN05421835_102171</name>
</gene>
<proteinExistence type="predicted"/>
<dbReference type="STRING" id="115433.SAMN05421835_102171"/>
<evidence type="ECO:0000313" key="2">
    <source>
        <dbReference type="Proteomes" id="UP000199025"/>
    </source>
</evidence>